<dbReference type="Pfam" id="PF05598">
    <property type="entry name" value="DUF772"/>
    <property type="match status" value="1"/>
</dbReference>
<sequence>MVYRQSPHQLSFESFGCGLSTPLSPNNEWVRLADIFPWKELDEAYQLEFSKKSTGRAAKPFRMLYGAGLIQNRMKLTDRGVVDAIRDTPAYQYFIGLSEYRAEKPFAYTSLCTFRKRIADISELVRNIINDWLRAKIEALVPFKVDVMITDATAIPVKIRYPQDTSLLNQARKNLEDMAIDMAHQLNVPNPRMYKREAKQVWTAFSRHPKSQKQSVHKQVKAQLQYVRRDLRYINEFIDVGAILTAKQAVRLGVIRILFDQQWYMFEHKIHHVADRIVSLQQPYIRPIQRGKAKAKVEFGAKIDASLSEGIVDIERFEFRAFNESKDFEATLDHYFDLHGHYPDEVLADTLYRNRDNRKLCKDLGITLCGPKLGAKSKHIDAKKRRQDTDAENRRGAIERRFAFLKGSVGLDLVNTRTAESLAVKIDQAMVLSNALTFLRVFAIPILILTTNEGQTYRFRYKFTTSIENMVA</sequence>
<proteinExistence type="predicted"/>
<feature type="domain" description="Transposase InsH N-terminal" evidence="1">
    <location>
        <begin position="24"/>
        <end position="117"/>
    </location>
</feature>
<dbReference type="AlphaFoldDB" id="A0A5P8JNC9"/>
<feature type="domain" description="Transposase DDE" evidence="2">
    <location>
        <begin position="346"/>
        <end position="427"/>
    </location>
</feature>
<protein>
    <submittedName>
        <fullName evidence="3">IS5 family transposase</fullName>
    </submittedName>
</protein>
<dbReference type="PANTHER" id="PTHR33803">
    <property type="entry name" value="IS1478 TRANSPOSASE"/>
    <property type="match status" value="1"/>
</dbReference>
<accession>A0A5P8JNC9</accession>
<dbReference type="Pfam" id="PF13586">
    <property type="entry name" value="DDE_Tnp_1_2"/>
    <property type="match status" value="1"/>
</dbReference>
<dbReference type="PANTHER" id="PTHR33803:SF3">
    <property type="entry name" value="BLL1974 PROTEIN"/>
    <property type="match status" value="1"/>
</dbReference>
<gene>
    <name evidence="3" type="ORF">LM010_04525</name>
</gene>
<organism evidence="3 4">
    <name type="scientific">Lacticaseibacillus manihotivorans</name>
    <dbReference type="NCBI Taxonomy" id="88233"/>
    <lineage>
        <taxon>Bacteria</taxon>
        <taxon>Bacillati</taxon>
        <taxon>Bacillota</taxon>
        <taxon>Bacilli</taxon>
        <taxon>Lactobacillales</taxon>
        <taxon>Lactobacillaceae</taxon>
        <taxon>Lacticaseibacillus</taxon>
    </lineage>
</organism>
<dbReference type="RefSeq" id="WP_152164669.1">
    <property type="nucleotide sequence ID" value="NZ_CP045068.1"/>
</dbReference>
<dbReference type="InterPro" id="IPR025668">
    <property type="entry name" value="Tnp_DDE_dom"/>
</dbReference>
<dbReference type="NCBIfam" id="NF033578">
    <property type="entry name" value="transpos_IS5_1"/>
    <property type="match status" value="1"/>
</dbReference>
<dbReference type="Proteomes" id="UP000388452">
    <property type="component" value="Chromosome"/>
</dbReference>
<evidence type="ECO:0000313" key="3">
    <source>
        <dbReference type="EMBL" id="QFQ90735.1"/>
    </source>
</evidence>
<reference evidence="3 4" key="1">
    <citation type="submission" date="2019-10" db="EMBL/GenBank/DDBJ databases">
        <title>Genome sequencing of Lactobacillus manihotivorans.</title>
        <authorList>
            <person name="Kim K."/>
        </authorList>
    </citation>
    <scope>NUCLEOTIDE SEQUENCE [LARGE SCALE GENOMIC DNA]</scope>
    <source>
        <strain evidence="3 4">LM010</strain>
    </source>
</reference>
<name>A0A5P8JNC9_9LACO</name>
<dbReference type="InterPro" id="IPR047710">
    <property type="entry name" value="Transpos_IS5-like"/>
</dbReference>
<dbReference type="EMBL" id="CP045068">
    <property type="protein sequence ID" value="QFQ90735.1"/>
    <property type="molecule type" value="Genomic_DNA"/>
</dbReference>
<dbReference type="InterPro" id="IPR008490">
    <property type="entry name" value="Transposase_InsH_N"/>
</dbReference>
<evidence type="ECO:0000313" key="4">
    <source>
        <dbReference type="Proteomes" id="UP000388452"/>
    </source>
</evidence>
<evidence type="ECO:0000259" key="1">
    <source>
        <dbReference type="Pfam" id="PF05598"/>
    </source>
</evidence>
<evidence type="ECO:0000259" key="2">
    <source>
        <dbReference type="Pfam" id="PF13586"/>
    </source>
</evidence>